<keyword evidence="5" id="KW-1133">Transmembrane helix</keyword>
<sequence length="684" mass="78781">MKNQKIIPVSEREPEIRNSKVLNIRPDMLICLLLVLATFFVYWQVRDHAFINFDDDHYVYKNSHVSTGLTWENVVWAFTTTNGANWHPVTWLSHMTDTTLYGLNPGQHHLTNVIFHILNSLLLFFLFRRMTGALWRSGFVAALFALHPLHVESVAWVAERKDVLSTFFCFLTLHCYVRYAEHPNRKIYLMTIIFFILGLMSKPMLVTLPFVFLLLDYWPLGRFPRETQNAQGFPVKKRTQFLFLSRIFVIEKLPFFALSAGSSIVTFLVQQGAGATACIEYCPLHFRLANALVSYAAYIVKMVYPHPLAVLYPHPGMQPWWKITGAAFLLMFLCVFVIRYAKSSPCLITGWLWYLGTLVPVIGLVQVGIQSMADRYTYIPLIGLFIILGWGIPDIFFRKRQGENLFSKIFRIGIPAAAISVIFVFTVLSWLQLRHWSDGITLYKHTLNVTSGSYIVYYNMGNTLLSRGRFDESLPYYYKALQRDPESFDAHNNIGLVLAQKGKTDKAIAHYREALRIKPDFSNPYNNLGNLFASQGRINKAIDHYREALLREPENAEALNNLGLSLIRIGKLEEAIAHFQKALKVKPDHGGAYRNLNRALALREKLDQAVANMDEAMNMTPADPDFTNKLENLSQKKKELDEAIEFYQKALSPQPGYRRDTLNIDNYTKVRKIKKEYDKMRNEE</sequence>
<feature type="transmembrane region" description="Helical" evidence="5">
    <location>
        <begin position="187"/>
        <end position="215"/>
    </location>
</feature>
<feature type="transmembrane region" description="Helical" evidence="5">
    <location>
        <begin position="320"/>
        <end position="340"/>
    </location>
</feature>
<dbReference type="InterPro" id="IPR052346">
    <property type="entry name" value="O-mannosyl-transferase_TMTC"/>
</dbReference>
<dbReference type="PANTHER" id="PTHR44227:SF3">
    <property type="entry name" value="PROTEIN O-MANNOSYL-TRANSFERASE TMTC4"/>
    <property type="match status" value="1"/>
</dbReference>
<keyword evidence="1" id="KW-0677">Repeat</keyword>
<accession>A0A975GSX3</accession>
<keyword evidence="2 3" id="KW-0802">TPR repeat</keyword>
<feature type="repeat" description="TPR" evidence="3">
    <location>
        <begin position="522"/>
        <end position="555"/>
    </location>
</feature>
<feature type="domain" description="Glycosyltransferase RgtA/B/C/D-like" evidence="6">
    <location>
        <begin position="109"/>
        <end position="214"/>
    </location>
</feature>
<dbReference type="InterPro" id="IPR011990">
    <property type="entry name" value="TPR-like_helical_dom_sf"/>
</dbReference>
<feature type="transmembrane region" description="Helical" evidence="5">
    <location>
        <begin position="27"/>
        <end position="45"/>
    </location>
</feature>
<evidence type="ECO:0000256" key="3">
    <source>
        <dbReference type="PROSITE-ProRule" id="PRU00339"/>
    </source>
</evidence>
<evidence type="ECO:0000256" key="1">
    <source>
        <dbReference type="ARBA" id="ARBA00022737"/>
    </source>
</evidence>
<reference evidence="7" key="1">
    <citation type="journal article" date="2021" name="Microb. Physiol.">
        <title>Proteogenomic Insights into the Physiology of Marine, Sulfate-Reducing, Filamentous Desulfonema limicola and Desulfonema magnum.</title>
        <authorList>
            <person name="Schnaars V."/>
            <person name="Wohlbrand L."/>
            <person name="Scheve S."/>
            <person name="Hinrichs C."/>
            <person name="Reinhardt R."/>
            <person name="Rabus R."/>
        </authorList>
    </citation>
    <scope>NUCLEOTIDE SEQUENCE</scope>
    <source>
        <strain evidence="7">4be13</strain>
    </source>
</reference>
<dbReference type="PROSITE" id="PS50293">
    <property type="entry name" value="TPR_REGION"/>
    <property type="match status" value="4"/>
</dbReference>
<proteinExistence type="predicted"/>
<gene>
    <name evidence="7" type="ORF">dnm_084770</name>
</gene>
<dbReference type="SUPFAM" id="SSF48452">
    <property type="entry name" value="TPR-like"/>
    <property type="match status" value="1"/>
</dbReference>
<dbReference type="KEGG" id="dmm:dnm_084770"/>
<dbReference type="Pfam" id="PF13231">
    <property type="entry name" value="PMT_2"/>
    <property type="match status" value="1"/>
</dbReference>
<dbReference type="EMBL" id="CP061800">
    <property type="protein sequence ID" value="QTA92397.1"/>
    <property type="molecule type" value="Genomic_DNA"/>
</dbReference>
<feature type="transmembrane region" description="Helical" evidence="5">
    <location>
        <begin position="378"/>
        <end position="397"/>
    </location>
</feature>
<name>A0A975GSX3_9BACT</name>
<dbReference type="InterPro" id="IPR019734">
    <property type="entry name" value="TPR_rpt"/>
</dbReference>
<keyword evidence="5" id="KW-0812">Transmembrane</keyword>
<keyword evidence="5" id="KW-0472">Membrane</keyword>
<evidence type="ECO:0000313" key="8">
    <source>
        <dbReference type="Proteomes" id="UP000663722"/>
    </source>
</evidence>
<evidence type="ECO:0000256" key="4">
    <source>
        <dbReference type="SAM" id="Coils"/>
    </source>
</evidence>
<feature type="transmembrane region" description="Helical" evidence="5">
    <location>
        <begin position="109"/>
        <end position="127"/>
    </location>
</feature>
<dbReference type="RefSeq" id="WP_207679778.1">
    <property type="nucleotide sequence ID" value="NZ_CP061800.1"/>
</dbReference>
<dbReference type="SMART" id="SM00028">
    <property type="entry name" value="TPR"/>
    <property type="match status" value="6"/>
</dbReference>
<feature type="transmembrane region" description="Helical" evidence="5">
    <location>
        <begin position="409"/>
        <end position="431"/>
    </location>
</feature>
<evidence type="ECO:0000256" key="5">
    <source>
        <dbReference type="SAM" id="Phobius"/>
    </source>
</evidence>
<dbReference type="PROSITE" id="PS50005">
    <property type="entry name" value="TPR"/>
    <property type="match status" value="4"/>
</dbReference>
<dbReference type="PANTHER" id="PTHR44227">
    <property type="match status" value="1"/>
</dbReference>
<evidence type="ECO:0000259" key="6">
    <source>
        <dbReference type="Pfam" id="PF13231"/>
    </source>
</evidence>
<protein>
    <submittedName>
        <fullName evidence="7">Glycosyltransferase domain-containing protein, tetratricopeptide repeat-containing</fullName>
    </submittedName>
</protein>
<feature type="transmembrane region" description="Helical" evidence="5">
    <location>
        <begin position="281"/>
        <end position="300"/>
    </location>
</feature>
<organism evidence="7 8">
    <name type="scientific">Desulfonema magnum</name>
    <dbReference type="NCBI Taxonomy" id="45655"/>
    <lineage>
        <taxon>Bacteria</taxon>
        <taxon>Pseudomonadati</taxon>
        <taxon>Thermodesulfobacteriota</taxon>
        <taxon>Desulfobacteria</taxon>
        <taxon>Desulfobacterales</taxon>
        <taxon>Desulfococcaceae</taxon>
        <taxon>Desulfonema</taxon>
    </lineage>
</organism>
<feature type="coiled-coil region" evidence="4">
    <location>
        <begin position="599"/>
        <end position="650"/>
    </location>
</feature>
<feature type="transmembrane region" description="Helical" evidence="5">
    <location>
        <begin position="243"/>
        <end position="269"/>
    </location>
</feature>
<feature type="transmembrane region" description="Helical" evidence="5">
    <location>
        <begin position="352"/>
        <end position="372"/>
    </location>
</feature>
<keyword evidence="8" id="KW-1185">Reference proteome</keyword>
<feature type="repeat" description="TPR" evidence="3">
    <location>
        <begin position="556"/>
        <end position="589"/>
    </location>
</feature>
<dbReference type="AlphaFoldDB" id="A0A975GSX3"/>
<evidence type="ECO:0000256" key="2">
    <source>
        <dbReference type="ARBA" id="ARBA00022803"/>
    </source>
</evidence>
<evidence type="ECO:0000313" key="7">
    <source>
        <dbReference type="EMBL" id="QTA92397.1"/>
    </source>
</evidence>
<feature type="repeat" description="TPR" evidence="3">
    <location>
        <begin position="488"/>
        <end position="521"/>
    </location>
</feature>
<keyword evidence="4" id="KW-0175">Coiled coil</keyword>
<dbReference type="Pfam" id="PF13432">
    <property type="entry name" value="TPR_16"/>
    <property type="match status" value="2"/>
</dbReference>
<dbReference type="Proteomes" id="UP000663722">
    <property type="component" value="Chromosome"/>
</dbReference>
<feature type="repeat" description="TPR" evidence="3">
    <location>
        <begin position="454"/>
        <end position="487"/>
    </location>
</feature>
<dbReference type="InterPro" id="IPR038731">
    <property type="entry name" value="RgtA/B/C-like"/>
</dbReference>
<dbReference type="Gene3D" id="1.25.40.10">
    <property type="entry name" value="Tetratricopeptide repeat domain"/>
    <property type="match status" value="1"/>
</dbReference>